<keyword evidence="3" id="KW-1185">Reference proteome</keyword>
<dbReference type="RefSeq" id="WP_057649127.1">
    <property type="nucleotide sequence ID" value="NZ_LLXU01000130.1"/>
</dbReference>
<keyword evidence="2" id="KW-0808">Transferase</keyword>
<dbReference type="Proteomes" id="UP000051802">
    <property type="component" value="Unassembled WGS sequence"/>
</dbReference>
<reference evidence="2 3" key="1">
    <citation type="submission" date="2015-10" db="EMBL/GenBank/DDBJ databases">
        <title>Genome sequencing and analysis of members of genus Stenotrophomonas.</title>
        <authorList>
            <person name="Patil P.P."/>
            <person name="Midha S."/>
            <person name="Patil P.B."/>
        </authorList>
    </citation>
    <scope>NUCLEOTIDE SEQUENCE [LARGE SCALE GENOMIC DNA]</scope>
    <source>
        <strain evidence="2 3">JCM 16536</strain>
    </source>
</reference>
<dbReference type="STRING" id="676599.ARC20_16110"/>
<dbReference type="GO" id="GO:0016747">
    <property type="term" value="F:acyltransferase activity, transferring groups other than amino-acyl groups"/>
    <property type="evidence" value="ECO:0007669"/>
    <property type="project" value="InterPro"/>
</dbReference>
<dbReference type="Pfam" id="PF13508">
    <property type="entry name" value="Acetyltransf_7"/>
    <property type="match status" value="1"/>
</dbReference>
<dbReference type="OrthoDB" id="9797178at2"/>
<protein>
    <submittedName>
        <fullName evidence="2">GCN5 family acetyltransferase</fullName>
    </submittedName>
</protein>
<dbReference type="InterPro" id="IPR016181">
    <property type="entry name" value="Acyl_CoA_acyltransferase"/>
</dbReference>
<name>A0A0Q9ZXV4_9GAMM</name>
<proteinExistence type="predicted"/>
<dbReference type="SUPFAM" id="SSF55729">
    <property type="entry name" value="Acyl-CoA N-acyltransferases (Nat)"/>
    <property type="match status" value="1"/>
</dbReference>
<dbReference type="InterPro" id="IPR050276">
    <property type="entry name" value="MshD_Acetyltransferase"/>
</dbReference>
<evidence type="ECO:0000313" key="2">
    <source>
        <dbReference type="EMBL" id="KRG37750.1"/>
    </source>
</evidence>
<dbReference type="PROSITE" id="PS51186">
    <property type="entry name" value="GNAT"/>
    <property type="match status" value="1"/>
</dbReference>
<gene>
    <name evidence="2" type="ORF">ARC20_16110</name>
</gene>
<dbReference type="Gene3D" id="3.40.630.30">
    <property type="match status" value="1"/>
</dbReference>
<dbReference type="AlphaFoldDB" id="A0A0Q9ZXV4"/>
<sequence>MWIREETSADHEAIARVIDAAFAGAEHAGGNEARIVAALRAAHALAVARVADVDGRIAGHVAISPVVLDDGSAGWFGLGPVAVDPADQGRGVGSALVRAALAELPALGARGCVVLGDPGWYARFGFRPVASLRFEGAPAEYFQALLIGDGDAPQARVDYHPAFFIA</sequence>
<dbReference type="EMBL" id="LLXU01000130">
    <property type="protein sequence ID" value="KRG37750.1"/>
    <property type="molecule type" value="Genomic_DNA"/>
</dbReference>
<accession>A0A0Q9ZXV4</accession>
<comment type="caution">
    <text evidence="2">The sequence shown here is derived from an EMBL/GenBank/DDBJ whole genome shotgun (WGS) entry which is preliminary data.</text>
</comment>
<dbReference type="PANTHER" id="PTHR43617:SF2">
    <property type="entry name" value="UPF0039 PROTEIN SLL0451"/>
    <property type="match status" value="1"/>
</dbReference>
<dbReference type="CDD" id="cd04301">
    <property type="entry name" value="NAT_SF"/>
    <property type="match status" value="1"/>
</dbReference>
<organism evidence="2 3">
    <name type="scientific">Stenotrophomonas panacihumi</name>
    <dbReference type="NCBI Taxonomy" id="676599"/>
    <lineage>
        <taxon>Bacteria</taxon>
        <taxon>Pseudomonadati</taxon>
        <taxon>Pseudomonadota</taxon>
        <taxon>Gammaproteobacteria</taxon>
        <taxon>Lysobacterales</taxon>
        <taxon>Lysobacteraceae</taxon>
        <taxon>Stenotrophomonas</taxon>
    </lineage>
</organism>
<dbReference type="InterPro" id="IPR000182">
    <property type="entry name" value="GNAT_dom"/>
</dbReference>
<dbReference type="PANTHER" id="PTHR43617">
    <property type="entry name" value="L-AMINO ACID N-ACETYLTRANSFERASE"/>
    <property type="match status" value="1"/>
</dbReference>
<feature type="domain" description="N-acetyltransferase" evidence="1">
    <location>
        <begin position="1"/>
        <end position="147"/>
    </location>
</feature>
<evidence type="ECO:0000259" key="1">
    <source>
        <dbReference type="PROSITE" id="PS51186"/>
    </source>
</evidence>
<evidence type="ECO:0000313" key="3">
    <source>
        <dbReference type="Proteomes" id="UP000051802"/>
    </source>
</evidence>